<feature type="compositionally biased region" description="Low complexity" evidence="1">
    <location>
        <begin position="382"/>
        <end position="398"/>
    </location>
</feature>
<protein>
    <recommendedName>
        <fullName evidence="2">LysM domain-containing protein</fullName>
    </recommendedName>
</protein>
<accession>A0AAP7GQ67</accession>
<feature type="region of interest" description="Disordered" evidence="1">
    <location>
        <begin position="314"/>
        <end position="338"/>
    </location>
</feature>
<feature type="compositionally biased region" description="Basic and acidic residues" evidence="1">
    <location>
        <begin position="427"/>
        <end position="436"/>
    </location>
</feature>
<dbReference type="RefSeq" id="WP_065182755.1">
    <property type="nucleotide sequence ID" value="NZ_LYVI01000011.1"/>
</dbReference>
<feature type="compositionally biased region" description="Polar residues" evidence="1">
    <location>
        <begin position="325"/>
        <end position="338"/>
    </location>
</feature>
<proteinExistence type="predicted"/>
<dbReference type="InterPro" id="IPR013423">
    <property type="entry name" value="CHP02594"/>
</dbReference>
<feature type="compositionally biased region" description="Low complexity" evidence="1">
    <location>
        <begin position="314"/>
        <end position="324"/>
    </location>
</feature>
<evidence type="ECO:0000313" key="3">
    <source>
        <dbReference type="EMBL" id="OBU60207.1"/>
    </source>
</evidence>
<dbReference type="CDD" id="cd00118">
    <property type="entry name" value="LysM"/>
    <property type="match status" value="2"/>
</dbReference>
<dbReference type="PANTHER" id="PTHR33734:SF22">
    <property type="entry name" value="MEMBRANE-BOUND LYTIC MUREIN TRANSGLYCOSYLASE D"/>
    <property type="match status" value="1"/>
</dbReference>
<name>A0AAP7GQ67_STEMA</name>
<evidence type="ECO:0000259" key="2">
    <source>
        <dbReference type="PROSITE" id="PS51782"/>
    </source>
</evidence>
<feature type="domain" description="LysM" evidence="2">
    <location>
        <begin position="329"/>
        <end position="374"/>
    </location>
</feature>
<dbReference type="InterPro" id="IPR018392">
    <property type="entry name" value="LysM"/>
</dbReference>
<dbReference type="Gene3D" id="3.10.350.10">
    <property type="entry name" value="LysM domain"/>
    <property type="match status" value="2"/>
</dbReference>
<dbReference type="InterPro" id="IPR036779">
    <property type="entry name" value="LysM_dom_sf"/>
</dbReference>
<dbReference type="AlphaFoldDB" id="A0AAP7GQ67"/>
<dbReference type="Proteomes" id="UP000092125">
    <property type="component" value="Unassembled WGS sequence"/>
</dbReference>
<evidence type="ECO:0000313" key="4">
    <source>
        <dbReference type="Proteomes" id="UP000092125"/>
    </source>
</evidence>
<reference evidence="3 4" key="1">
    <citation type="submission" date="2016-05" db="EMBL/GenBank/DDBJ databases">
        <title>Draft Genome Sequences of Stenotrophomonas maltophilia Strains Sm32COP, Sm41DVV, Sm46PAILV, SmF3, SmF22, SmSOFb1 and SmCVFa1, Isolated from Different Manures, in France.</title>
        <authorList>
            <person name="Nazaret S."/>
            <person name="Bodilis J."/>
        </authorList>
    </citation>
    <scope>NUCLEOTIDE SEQUENCE [LARGE SCALE GENOMIC DNA]</scope>
    <source>
        <strain evidence="3 4">Sm41DVV</strain>
    </source>
</reference>
<dbReference type="SMART" id="SM00257">
    <property type="entry name" value="LysM"/>
    <property type="match status" value="2"/>
</dbReference>
<comment type="caution">
    <text evidence="3">The sequence shown here is derived from an EMBL/GenBank/DDBJ whole genome shotgun (WGS) entry which is preliminary data.</text>
</comment>
<dbReference type="Pfam" id="PF01476">
    <property type="entry name" value="LysM"/>
    <property type="match status" value="2"/>
</dbReference>
<organism evidence="3 4">
    <name type="scientific">Stenotrophomonas maltophilia</name>
    <name type="common">Pseudomonas maltophilia</name>
    <name type="synonym">Xanthomonas maltophilia</name>
    <dbReference type="NCBI Taxonomy" id="40324"/>
    <lineage>
        <taxon>Bacteria</taxon>
        <taxon>Pseudomonadati</taxon>
        <taxon>Pseudomonadota</taxon>
        <taxon>Gammaproteobacteria</taxon>
        <taxon>Lysobacterales</taxon>
        <taxon>Lysobacteraceae</taxon>
        <taxon>Stenotrophomonas</taxon>
        <taxon>Stenotrophomonas maltophilia group</taxon>
    </lineage>
</organism>
<dbReference type="EMBL" id="LYVI01000011">
    <property type="protein sequence ID" value="OBU60207.1"/>
    <property type="molecule type" value="Genomic_DNA"/>
</dbReference>
<dbReference type="PANTHER" id="PTHR33734">
    <property type="entry name" value="LYSM DOMAIN-CONTAINING GPI-ANCHORED PROTEIN 2"/>
    <property type="match status" value="1"/>
</dbReference>
<sequence length="627" mass="68293">MPTYISAVFNKDTRTVEFTADNGDKLIRSGGSLAWLLNNPGNLRPGGKYAKMIGQADTKSGKFAIFPTAEDGRAEKRALLRRKYNDMTLYNAMHTYAPESENDTAAYLAYVRKRSGATDQTVIKDMTDEQFNGMIAAMEQYEGFNAKPETRKERIVHATQVTLSDGARPMPATPVIVRSSNTGEKKVTTNEHGALPTFITRQPGEVIELFLEESGKIGSRIGQFALQQASASLVFARNMMTVGGNSQPHTPTQPSKEKRTPLRYVVQPGDTLASIASRFKTSVDDLVSNNHIRNRNRIYPGHVVWIYGKAPADAANDGAPATPTRSRQASYSVRSGDTLSRIADRHHTSVDALMAANPSISNANRINPGQKITLPVGVEAVPPSAAGSSRRAGNSGNPQTSDRPSLVKPPPETPAAAVRPPASVQARDTRSREGEGHPIAIIPFSQKRAPWVEHAYAQARKWAGKKEAEISRTINFHSELGYGKQFTTLAGSSNAWCASFVNWCLRTAGYAISSPHPYRARSFAADTTRFSQIDEPVFGAVALVGTSHVGFVYAMDRGRPVLLGGNQSDQINFVRFNPATLRYYVPKSYLPFAQKELKETKLDELAATDLNAALGIVVAKKAGDNTR</sequence>
<feature type="region of interest" description="Disordered" evidence="1">
    <location>
        <begin position="380"/>
        <end position="437"/>
    </location>
</feature>
<dbReference type="SUPFAM" id="SSF54106">
    <property type="entry name" value="LysM domain"/>
    <property type="match status" value="2"/>
</dbReference>
<gene>
    <name evidence="3" type="ORF">A9K56_15770</name>
</gene>
<dbReference type="NCBIfam" id="TIGR02594">
    <property type="entry name" value="TIGR02594 family protein"/>
    <property type="match status" value="1"/>
</dbReference>
<evidence type="ECO:0000256" key="1">
    <source>
        <dbReference type="SAM" id="MobiDB-lite"/>
    </source>
</evidence>
<dbReference type="PROSITE" id="PS51782">
    <property type="entry name" value="LYSM"/>
    <property type="match status" value="2"/>
</dbReference>
<feature type="domain" description="LysM" evidence="2">
    <location>
        <begin position="262"/>
        <end position="306"/>
    </location>
</feature>